<evidence type="ECO:0000256" key="2">
    <source>
        <dbReference type="ARBA" id="ARBA00012483"/>
    </source>
</evidence>
<keyword evidence="5" id="KW-0862">Zinc</keyword>
<dbReference type="PROSITE" id="PS50089">
    <property type="entry name" value="ZF_RING_2"/>
    <property type="match status" value="1"/>
</dbReference>
<dbReference type="EMBL" id="KK914570">
    <property type="protein sequence ID" value="KDP32866.1"/>
    <property type="molecule type" value="Genomic_DNA"/>
</dbReference>
<keyword evidence="4 6" id="KW-0863">Zinc-finger</keyword>
<dbReference type="Gene3D" id="3.30.40.10">
    <property type="entry name" value="Zinc/RING finger domain, C3HC4 (zinc finger)"/>
    <property type="match status" value="1"/>
</dbReference>
<evidence type="ECO:0000256" key="1">
    <source>
        <dbReference type="ARBA" id="ARBA00000900"/>
    </source>
</evidence>
<sequence length="276" mass="31775">MSDQTLTLTKRYSFQLCQLQKPQHQHRTRQPSHPLFSVTFTVNYEVEYLPFYYHMNLKSDKKPPFSLPRCLLLDQDKVKNTMFALLSQALIPEPEMESIIKIVSVKAKSVASDPCNDGFDVIPIIMSLRVVWVQEYNLDVQLAWERLLPGGAVISLNLPATEKSVRELDRMVFEGEGCFWPCKAGEEKDFMCAICLKEFEGGEEIRRMPCLHVYHGDCIVRWLKNSHLCPSCRFPMPVCKVVDGTFSFLRRKHCVRPVAVGGKIRKGARMSVRQVY</sequence>
<evidence type="ECO:0000256" key="5">
    <source>
        <dbReference type="ARBA" id="ARBA00022833"/>
    </source>
</evidence>
<accession>A0A067K9F7</accession>
<dbReference type="InterPro" id="IPR001841">
    <property type="entry name" value="Znf_RING"/>
</dbReference>
<dbReference type="SUPFAM" id="SSF57850">
    <property type="entry name" value="RING/U-box"/>
    <property type="match status" value="1"/>
</dbReference>
<dbReference type="InterPro" id="IPR013083">
    <property type="entry name" value="Znf_RING/FYVE/PHD"/>
</dbReference>
<keyword evidence="9" id="KW-1185">Reference proteome</keyword>
<dbReference type="GO" id="GO:0005737">
    <property type="term" value="C:cytoplasm"/>
    <property type="evidence" value="ECO:0007669"/>
    <property type="project" value="TreeGrafter"/>
</dbReference>
<dbReference type="Proteomes" id="UP000027138">
    <property type="component" value="Unassembled WGS sequence"/>
</dbReference>
<proteinExistence type="predicted"/>
<dbReference type="Pfam" id="PF13639">
    <property type="entry name" value="zf-RING_2"/>
    <property type="match status" value="1"/>
</dbReference>
<evidence type="ECO:0000256" key="6">
    <source>
        <dbReference type="PROSITE-ProRule" id="PRU00175"/>
    </source>
</evidence>
<evidence type="ECO:0000256" key="3">
    <source>
        <dbReference type="ARBA" id="ARBA00022723"/>
    </source>
</evidence>
<evidence type="ECO:0000313" key="8">
    <source>
        <dbReference type="EMBL" id="KDP32866.1"/>
    </source>
</evidence>
<dbReference type="OrthoDB" id="850699at2759"/>
<dbReference type="GO" id="GO:0008270">
    <property type="term" value="F:zinc ion binding"/>
    <property type="evidence" value="ECO:0007669"/>
    <property type="project" value="UniProtKB-KW"/>
</dbReference>
<comment type="catalytic activity">
    <reaction evidence="1">
        <text>S-ubiquitinyl-[E2 ubiquitin-conjugating enzyme]-L-cysteine + [acceptor protein]-L-lysine = [E2 ubiquitin-conjugating enzyme]-L-cysteine + N(6)-ubiquitinyl-[acceptor protein]-L-lysine.</text>
        <dbReference type="EC" id="2.3.2.27"/>
    </reaction>
</comment>
<organism evidence="8 9">
    <name type="scientific">Jatropha curcas</name>
    <name type="common">Barbados nut</name>
    <dbReference type="NCBI Taxonomy" id="180498"/>
    <lineage>
        <taxon>Eukaryota</taxon>
        <taxon>Viridiplantae</taxon>
        <taxon>Streptophyta</taxon>
        <taxon>Embryophyta</taxon>
        <taxon>Tracheophyta</taxon>
        <taxon>Spermatophyta</taxon>
        <taxon>Magnoliopsida</taxon>
        <taxon>eudicotyledons</taxon>
        <taxon>Gunneridae</taxon>
        <taxon>Pentapetalae</taxon>
        <taxon>rosids</taxon>
        <taxon>fabids</taxon>
        <taxon>Malpighiales</taxon>
        <taxon>Euphorbiaceae</taxon>
        <taxon>Crotonoideae</taxon>
        <taxon>Jatropheae</taxon>
        <taxon>Jatropha</taxon>
    </lineage>
</organism>
<feature type="domain" description="RING-type" evidence="7">
    <location>
        <begin position="192"/>
        <end position="233"/>
    </location>
</feature>
<dbReference type="GO" id="GO:0016567">
    <property type="term" value="P:protein ubiquitination"/>
    <property type="evidence" value="ECO:0007669"/>
    <property type="project" value="TreeGrafter"/>
</dbReference>
<evidence type="ECO:0000259" key="7">
    <source>
        <dbReference type="PROSITE" id="PS50089"/>
    </source>
</evidence>
<evidence type="ECO:0000256" key="4">
    <source>
        <dbReference type="ARBA" id="ARBA00022771"/>
    </source>
</evidence>
<evidence type="ECO:0000313" key="9">
    <source>
        <dbReference type="Proteomes" id="UP000027138"/>
    </source>
</evidence>
<protein>
    <recommendedName>
        <fullName evidence="2">RING-type E3 ubiquitin transferase</fullName>
        <ecNumber evidence="2">2.3.2.27</ecNumber>
    </recommendedName>
</protein>
<dbReference type="PANTHER" id="PTHR15710:SF77">
    <property type="entry name" value="RING-H2 FINGER PROTEIN ATL21B"/>
    <property type="match status" value="1"/>
</dbReference>
<dbReference type="CDD" id="cd16454">
    <property type="entry name" value="RING-H2_PA-TM-RING"/>
    <property type="match status" value="1"/>
</dbReference>
<gene>
    <name evidence="8" type="ORF">JCGZ_12158</name>
</gene>
<name>A0A067K9F7_JATCU</name>
<dbReference type="EC" id="2.3.2.27" evidence="2"/>
<reference evidence="8 9" key="1">
    <citation type="journal article" date="2014" name="PLoS ONE">
        <title>Global Analysis of Gene Expression Profiles in Physic Nut (Jatropha curcas L.) Seedlings Exposed to Salt Stress.</title>
        <authorList>
            <person name="Zhang L."/>
            <person name="Zhang C."/>
            <person name="Wu P."/>
            <person name="Chen Y."/>
            <person name="Li M."/>
            <person name="Jiang H."/>
            <person name="Wu G."/>
        </authorList>
    </citation>
    <scope>NUCLEOTIDE SEQUENCE [LARGE SCALE GENOMIC DNA]</scope>
    <source>
        <strain evidence="9">cv. GZQX0401</strain>
        <tissue evidence="8">Young leaves</tissue>
    </source>
</reference>
<dbReference type="AlphaFoldDB" id="A0A067K9F7"/>
<dbReference type="PANTHER" id="PTHR15710">
    <property type="entry name" value="E3 UBIQUITIN-PROTEIN LIGASE PRAJA"/>
    <property type="match status" value="1"/>
</dbReference>
<dbReference type="SMART" id="SM00184">
    <property type="entry name" value="RING"/>
    <property type="match status" value="1"/>
</dbReference>
<keyword evidence="3" id="KW-0479">Metal-binding</keyword>
<dbReference type="GO" id="GO:0061630">
    <property type="term" value="F:ubiquitin protein ligase activity"/>
    <property type="evidence" value="ECO:0007669"/>
    <property type="project" value="UniProtKB-EC"/>
</dbReference>